<dbReference type="OrthoDB" id="681126at2759"/>
<keyword evidence="1" id="KW-0472">Membrane</keyword>
<dbReference type="Proteomes" id="UP000507222">
    <property type="component" value="Unassembled WGS sequence"/>
</dbReference>
<feature type="transmembrane region" description="Helical" evidence="1">
    <location>
        <begin position="41"/>
        <end position="62"/>
    </location>
</feature>
<keyword evidence="1" id="KW-1133">Transmembrane helix</keyword>
<gene>
    <name evidence="2" type="ORF">CURHAP_LOCUS17501</name>
    <name evidence="3" type="ORF">ORAREDHAP_LOCUS17127</name>
</gene>
<keyword evidence="5" id="KW-1185">Reference proteome</keyword>
<feature type="transmembrane region" description="Helical" evidence="1">
    <location>
        <begin position="74"/>
        <end position="93"/>
    </location>
</feature>
<dbReference type="AlphaFoldDB" id="A0A6J5U6Z4"/>
<reference evidence="2 4" key="2">
    <citation type="submission" date="2020-05" db="EMBL/GenBank/DDBJ databases">
        <authorList>
            <person name="Campoy J."/>
            <person name="Schneeberger K."/>
            <person name="Spophaly S."/>
        </authorList>
    </citation>
    <scope>NUCLEOTIDE SEQUENCE [LARGE SCALE GENOMIC DNA]</scope>
    <source>
        <strain evidence="2">PruArmRojPasFocal</strain>
    </source>
</reference>
<accession>A0A6J5U6Z4</accession>
<dbReference type="Proteomes" id="UP000507245">
    <property type="component" value="Unassembled WGS sequence"/>
</dbReference>
<sequence length="118" mass="12923">MEYFKFKKGSDSTSNACIALLVVAVLVATATFQVGLSPPNVAFVMFVAFNSIGFLVSVYMINVLTCNFPLQWELQICIIAMYCNYTTAMTIIAPDNTKAVLIVFVFTSVLPGFVSENL</sequence>
<evidence type="ECO:0000313" key="2">
    <source>
        <dbReference type="EMBL" id="CAB4271154.1"/>
    </source>
</evidence>
<evidence type="ECO:0000313" key="4">
    <source>
        <dbReference type="Proteomes" id="UP000507222"/>
    </source>
</evidence>
<evidence type="ECO:0000256" key="1">
    <source>
        <dbReference type="SAM" id="Phobius"/>
    </source>
</evidence>
<dbReference type="EMBL" id="CAEKKB010000002">
    <property type="protein sequence ID" value="CAB4301594.1"/>
    <property type="molecule type" value="Genomic_DNA"/>
</dbReference>
<reference evidence="5" key="1">
    <citation type="journal article" date="2020" name="Genome Biol.">
        <title>Gamete binning: chromosome-level and haplotype-resolved genome assembly enabled by high-throughput single-cell sequencing of gamete genomes.</title>
        <authorList>
            <person name="Campoy J.A."/>
            <person name="Sun H."/>
            <person name="Goel M."/>
            <person name="Jiao W.-B."/>
            <person name="Folz-Donahue K."/>
            <person name="Wang N."/>
            <person name="Rubio M."/>
            <person name="Liu C."/>
            <person name="Kukat C."/>
            <person name="Ruiz D."/>
            <person name="Huettel B."/>
            <person name="Schneeberger K."/>
        </authorList>
    </citation>
    <scope>NUCLEOTIDE SEQUENCE [LARGE SCALE GENOMIC DNA]</scope>
    <source>
        <strain evidence="5">cv. Rojo Pasion</strain>
    </source>
</reference>
<feature type="transmembrane region" description="Helical" evidence="1">
    <location>
        <begin position="12"/>
        <end position="35"/>
    </location>
</feature>
<proteinExistence type="predicted"/>
<evidence type="ECO:0000313" key="3">
    <source>
        <dbReference type="EMBL" id="CAB4301594.1"/>
    </source>
</evidence>
<protein>
    <recommendedName>
        <fullName evidence="6">PGG domain-containing protein</fullName>
    </recommendedName>
</protein>
<name>A0A6J5U6Z4_PRUAR</name>
<keyword evidence="1" id="KW-0812">Transmembrane</keyword>
<organism evidence="2 4">
    <name type="scientific">Prunus armeniaca</name>
    <name type="common">Apricot</name>
    <name type="synonym">Armeniaca vulgaris</name>
    <dbReference type="NCBI Taxonomy" id="36596"/>
    <lineage>
        <taxon>Eukaryota</taxon>
        <taxon>Viridiplantae</taxon>
        <taxon>Streptophyta</taxon>
        <taxon>Embryophyta</taxon>
        <taxon>Tracheophyta</taxon>
        <taxon>Spermatophyta</taxon>
        <taxon>Magnoliopsida</taxon>
        <taxon>eudicotyledons</taxon>
        <taxon>Gunneridae</taxon>
        <taxon>Pentapetalae</taxon>
        <taxon>rosids</taxon>
        <taxon>fabids</taxon>
        <taxon>Rosales</taxon>
        <taxon>Rosaceae</taxon>
        <taxon>Amygdaloideae</taxon>
        <taxon>Amygdaleae</taxon>
        <taxon>Prunus</taxon>
    </lineage>
</organism>
<dbReference type="EMBL" id="CAEKDK010000002">
    <property type="protein sequence ID" value="CAB4271154.1"/>
    <property type="molecule type" value="Genomic_DNA"/>
</dbReference>
<evidence type="ECO:0008006" key="6">
    <source>
        <dbReference type="Google" id="ProtNLM"/>
    </source>
</evidence>
<evidence type="ECO:0000313" key="5">
    <source>
        <dbReference type="Proteomes" id="UP000507245"/>
    </source>
</evidence>